<protein>
    <recommendedName>
        <fullName evidence="3">Inositol polyphosphate-related phosphatase domain-containing protein</fullName>
    </recommendedName>
</protein>
<evidence type="ECO:0000256" key="2">
    <source>
        <dbReference type="ARBA" id="ARBA00022801"/>
    </source>
</evidence>
<evidence type="ECO:0000256" key="1">
    <source>
        <dbReference type="ARBA" id="ARBA00010768"/>
    </source>
</evidence>
<sequence>MIRRVSSTGCISVSMSLYQTTFCFVCSHLASGEREGDELRRNCDVMEILKSTQFPKICKSPGRRMPLKILDHNRVIWLGDLNYRIALSYTETKKLLDKNDWEVLFEKDQLKMEREAGRVFKGWNEGKIYFPPTYKYSNNSDAYAAGFMTSKKKRRTPAWCDRILWHGDGIEQLSYIRRESRFSDHRPVCAIFLVEVLVSDCRSRESNNPNMKVGAEELLPPSSSYLPIQILDATTEKKLTAAGMKLSFYKCFK</sequence>
<keyword evidence="2" id="KW-0378">Hydrolase</keyword>
<evidence type="ECO:0000313" key="4">
    <source>
        <dbReference type="EMBL" id="MQM17963.1"/>
    </source>
</evidence>
<dbReference type="GO" id="GO:0034485">
    <property type="term" value="F:phosphatidylinositol-3,4,5-trisphosphate 5-phosphatase activity"/>
    <property type="evidence" value="ECO:0007669"/>
    <property type="project" value="TreeGrafter"/>
</dbReference>
<comment type="similarity">
    <text evidence="1">Belongs to the inositol polyphosphate 5-phosphatase family.</text>
</comment>
<comment type="caution">
    <text evidence="4">The sequence shown here is derived from an EMBL/GenBank/DDBJ whole genome shotgun (WGS) entry which is preliminary data.</text>
</comment>
<dbReference type="SUPFAM" id="SSF56219">
    <property type="entry name" value="DNase I-like"/>
    <property type="match status" value="1"/>
</dbReference>
<dbReference type="PANTHER" id="PTHR45666">
    <property type="entry name" value="TYPE IV INOSITOL POLYPHOSPHATE 5-PHOSPHATASE 9"/>
    <property type="match status" value="1"/>
</dbReference>
<name>A0A843XFB8_COLES</name>
<reference evidence="4" key="1">
    <citation type="submission" date="2017-07" db="EMBL/GenBank/DDBJ databases">
        <title>Taro Niue Genome Assembly and Annotation.</title>
        <authorList>
            <person name="Atibalentja N."/>
            <person name="Keating K."/>
            <person name="Fields C.J."/>
        </authorList>
    </citation>
    <scope>NUCLEOTIDE SEQUENCE</scope>
    <source>
        <strain evidence="4">Niue_2</strain>
        <tissue evidence="4">Leaf</tissue>
    </source>
</reference>
<organism evidence="4 5">
    <name type="scientific">Colocasia esculenta</name>
    <name type="common">Wild taro</name>
    <name type="synonym">Arum esculentum</name>
    <dbReference type="NCBI Taxonomy" id="4460"/>
    <lineage>
        <taxon>Eukaryota</taxon>
        <taxon>Viridiplantae</taxon>
        <taxon>Streptophyta</taxon>
        <taxon>Embryophyta</taxon>
        <taxon>Tracheophyta</taxon>
        <taxon>Spermatophyta</taxon>
        <taxon>Magnoliopsida</taxon>
        <taxon>Liliopsida</taxon>
        <taxon>Araceae</taxon>
        <taxon>Aroideae</taxon>
        <taxon>Colocasieae</taxon>
        <taxon>Colocasia</taxon>
    </lineage>
</organism>
<dbReference type="InterPro" id="IPR045849">
    <property type="entry name" value="IP5P_plant"/>
</dbReference>
<dbReference type="Pfam" id="PF22669">
    <property type="entry name" value="Exo_endo_phos2"/>
    <property type="match status" value="1"/>
</dbReference>
<feature type="domain" description="Inositol polyphosphate-related phosphatase" evidence="3">
    <location>
        <begin position="1"/>
        <end position="200"/>
    </location>
</feature>
<proteinExistence type="inferred from homology"/>
<gene>
    <name evidence="4" type="ORF">Taro_050942</name>
</gene>
<keyword evidence="5" id="KW-1185">Reference proteome</keyword>
<dbReference type="Proteomes" id="UP000652761">
    <property type="component" value="Unassembled WGS sequence"/>
</dbReference>
<dbReference type="OrthoDB" id="62798at2759"/>
<dbReference type="GO" id="GO:0004439">
    <property type="term" value="F:phosphatidylinositol-4,5-bisphosphate 5-phosphatase activity"/>
    <property type="evidence" value="ECO:0007669"/>
    <property type="project" value="TreeGrafter"/>
</dbReference>
<dbReference type="Gene3D" id="3.60.10.10">
    <property type="entry name" value="Endonuclease/exonuclease/phosphatase"/>
    <property type="match status" value="1"/>
</dbReference>
<accession>A0A843XFB8</accession>
<dbReference type="InterPro" id="IPR036691">
    <property type="entry name" value="Endo/exonu/phosph_ase_sf"/>
</dbReference>
<dbReference type="GO" id="GO:0046856">
    <property type="term" value="P:phosphatidylinositol dephosphorylation"/>
    <property type="evidence" value="ECO:0007669"/>
    <property type="project" value="InterPro"/>
</dbReference>
<evidence type="ECO:0000259" key="3">
    <source>
        <dbReference type="SMART" id="SM00128"/>
    </source>
</evidence>
<dbReference type="InterPro" id="IPR000300">
    <property type="entry name" value="IPPc"/>
</dbReference>
<evidence type="ECO:0000313" key="5">
    <source>
        <dbReference type="Proteomes" id="UP000652761"/>
    </source>
</evidence>
<dbReference type="AlphaFoldDB" id="A0A843XFB8"/>
<dbReference type="EMBL" id="NMUH01007873">
    <property type="protein sequence ID" value="MQM17963.1"/>
    <property type="molecule type" value="Genomic_DNA"/>
</dbReference>
<dbReference type="PANTHER" id="PTHR45666:SF20">
    <property type="entry name" value="TYPE I INOSITOL POLYPHOSPHATE 5-PHOSPHATASE 10"/>
    <property type="match status" value="1"/>
</dbReference>
<dbReference type="SMART" id="SM00128">
    <property type="entry name" value="IPPc"/>
    <property type="match status" value="1"/>
</dbReference>
<dbReference type="GO" id="GO:0004445">
    <property type="term" value="F:inositol-polyphosphate 5-phosphatase activity"/>
    <property type="evidence" value="ECO:0007669"/>
    <property type="project" value="InterPro"/>
</dbReference>